<dbReference type="Gene3D" id="3.30.70.270">
    <property type="match status" value="1"/>
</dbReference>
<feature type="domain" description="Reverse transcriptase" evidence="1">
    <location>
        <begin position="148"/>
        <end position="249"/>
    </location>
</feature>
<dbReference type="PANTHER" id="PTHR24559">
    <property type="entry name" value="TRANSPOSON TY3-I GAG-POL POLYPROTEIN"/>
    <property type="match status" value="1"/>
</dbReference>
<gene>
    <name evidence="2" type="ORF">ANCDUO_07138</name>
</gene>
<dbReference type="InterPro" id="IPR043128">
    <property type="entry name" value="Rev_trsase/Diguanyl_cyclase"/>
</dbReference>
<sequence length="252" mass="28417">MNIAITTPATPAAFQICSIQRIAPYIQPEEDWEQFIPHFHTEILSDYDIAQEIDPSHCALTPVFREALMSIFREHADALVGPDGHLGHCNGPVGHRVDPAEGSAIPARKVHRVPLEKRIEIEKTIMQMLKDGIVRESQSPSCAPILLVRKRDVNSLRFTIDLRRLNAITKPQQSILPNVQDILDLCDNQCLYTYTSLDSQQGFYQIPLEESHCGRTAFACFLGAFEYVRMPMGLEGGPAISQRIMDDMKKYL</sequence>
<dbReference type="PANTHER" id="PTHR24559:SF444">
    <property type="entry name" value="REVERSE TRANSCRIPTASE DOMAIN-CONTAINING PROTEIN"/>
    <property type="match status" value="1"/>
</dbReference>
<evidence type="ECO:0000259" key="1">
    <source>
        <dbReference type="Pfam" id="PF00078"/>
    </source>
</evidence>
<reference evidence="2 3" key="1">
    <citation type="submission" date="2013-12" db="EMBL/GenBank/DDBJ databases">
        <title>Draft genome of the parsitic nematode Ancylostoma duodenale.</title>
        <authorList>
            <person name="Mitreva M."/>
        </authorList>
    </citation>
    <scope>NUCLEOTIDE SEQUENCE [LARGE SCALE GENOMIC DNA]</scope>
    <source>
        <strain evidence="2 3">Zhejiang</strain>
    </source>
</reference>
<dbReference type="AlphaFoldDB" id="A0A0C2CZT6"/>
<dbReference type="OrthoDB" id="115435at2759"/>
<dbReference type="EMBL" id="KN729215">
    <property type="protein sequence ID" value="KIH62578.1"/>
    <property type="molecule type" value="Genomic_DNA"/>
</dbReference>
<dbReference type="Proteomes" id="UP000054047">
    <property type="component" value="Unassembled WGS sequence"/>
</dbReference>
<keyword evidence="3" id="KW-1185">Reference proteome</keyword>
<dbReference type="SUPFAM" id="SSF56672">
    <property type="entry name" value="DNA/RNA polymerases"/>
    <property type="match status" value="1"/>
</dbReference>
<dbReference type="CDD" id="cd01647">
    <property type="entry name" value="RT_LTR"/>
    <property type="match status" value="1"/>
</dbReference>
<dbReference type="Pfam" id="PF00078">
    <property type="entry name" value="RVT_1"/>
    <property type="match status" value="1"/>
</dbReference>
<dbReference type="Gene3D" id="3.10.10.10">
    <property type="entry name" value="HIV Type 1 Reverse Transcriptase, subunit A, domain 1"/>
    <property type="match status" value="1"/>
</dbReference>
<protein>
    <recommendedName>
        <fullName evidence="1">Reverse transcriptase domain-containing protein</fullName>
    </recommendedName>
</protein>
<accession>A0A0C2CZT6</accession>
<dbReference type="InterPro" id="IPR000477">
    <property type="entry name" value="RT_dom"/>
</dbReference>
<name>A0A0C2CZT6_9BILA</name>
<proteinExistence type="predicted"/>
<organism evidence="2 3">
    <name type="scientific">Ancylostoma duodenale</name>
    <dbReference type="NCBI Taxonomy" id="51022"/>
    <lineage>
        <taxon>Eukaryota</taxon>
        <taxon>Metazoa</taxon>
        <taxon>Ecdysozoa</taxon>
        <taxon>Nematoda</taxon>
        <taxon>Chromadorea</taxon>
        <taxon>Rhabditida</taxon>
        <taxon>Rhabditina</taxon>
        <taxon>Rhabditomorpha</taxon>
        <taxon>Strongyloidea</taxon>
        <taxon>Ancylostomatidae</taxon>
        <taxon>Ancylostomatinae</taxon>
        <taxon>Ancylostoma</taxon>
    </lineage>
</organism>
<evidence type="ECO:0000313" key="3">
    <source>
        <dbReference type="Proteomes" id="UP000054047"/>
    </source>
</evidence>
<evidence type="ECO:0000313" key="2">
    <source>
        <dbReference type="EMBL" id="KIH62578.1"/>
    </source>
</evidence>
<dbReference type="InterPro" id="IPR043502">
    <property type="entry name" value="DNA/RNA_pol_sf"/>
</dbReference>
<dbReference type="InterPro" id="IPR053134">
    <property type="entry name" value="RNA-dir_DNA_polymerase"/>
</dbReference>